<dbReference type="InterPro" id="IPR004000">
    <property type="entry name" value="Actin"/>
</dbReference>
<dbReference type="AlphaFoldDB" id="A0AA39CIA7"/>
<organism evidence="3 4">
    <name type="scientific">Cladophialophora chaetospira</name>
    <dbReference type="NCBI Taxonomy" id="386627"/>
    <lineage>
        <taxon>Eukaryota</taxon>
        <taxon>Fungi</taxon>
        <taxon>Dikarya</taxon>
        <taxon>Ascomycota</taxon>
        <taxon>Pezizomycotina</taxon>
        <taxon>Eurotiomycetes</taxon>
        <taxon>Chaetothyriomycetidae</taxon>
        <taxon>Chaetothyriales</taxon>
        <taxon>Herpotrichiellaceae</taxon>
        <taxon>Cladophialophora</taxon>
    </lineage>
</organism>
<dbReference type="PANTHER" id="PTHR11937">
    <property type="entry name" value="ACTIN"/>
    <property type="match status" value="1"/>
</dbReference>
<feature type="compositionally biased region" description="Polar residues" evidence="2">
    <location>
        <begin position="564"/>
        <end position="579"/>
    </location>
</feature>
<gene>
    <name evidence="3" type="primary">ARP8</name>
    <name evidence="3" type="ORF">H2200_006197</name>
</gene>
<feature type="region of interest" description="Disordered" evidence="2">
    <location>
        <begin position="137"/>
        <end position="170"/>
    </location>
</feature>
<dbReference type="SUPFAM" id="SSF53067">
    <property type="entry name" value="Actin-like ATPase domain"/>
    <property type="match status" value="2"/>
</dbReference>
<dbReference type="Pfam" id="PF00022">
    <property type="entry name" value="Actin"/>
    <property type="match status" value="2"/>
</dbReference>
<dbReference type="CDD" id="cd10206">
    <property type="entry name" value="ASKHA_NBD_Arp8-like"/>
    <property type="match status" value="1"/>
</dbReference>
<protein>
    <submittedName>
        <fullName evidence="3">Actin-like protein arp8</fullName>
    </submittedName>
</protein>
<comment type="similarity">
    <text evidence="1">Belongs to the actin family.</text>
</comment>
<comment type="caution">
    <text evidence="3">The sequence shown here is derived from an EMBL/GenBank/DDBJ whole genome shotgun (WGS) entry which is preliminary data.</text>
</comment>
<feature type="region of interest" description="Disordered" evidence="2">
    <location>
        <begin position="77"/>
        <end position="102"/>
    </location>
</feature>
<dbReference type="Gene3D" id="3.90.640.10">
    <property type="entry name" value="Actin, Chain A, domain 4"/>
    <property type="match status" value="1"/>
</dbReference>
<reference evidence="3" key="1">
    <citation type="submission" date="2022-10" db="EMBL/GenBank/DDBJ databases">
        <title>Culturing micro-colonial fungi from biological soil crusts in the Mojave desert and describing Neophaeococcomyces mojavensis, and introducing the new genera and species Taxawa tesnikishii.</title>
        <authorList>
            <person name="Kurbessoian T."/>
            <person name="Stajich J.E."/>
        </authorList>
    </citation>
    <scope>NUCLEOTIDE SEQUENCE</scope>
    <source>
        <strain evidence="3">TK_41</strain>
    </source>
</reference>
<evidence type="ECO:0000256" key="1">
    <source>
        <dbReference type="RuleBase" id="RU000487"/>
    </source>
</evidence>
<sequence length="743" mass="83917">MVGKKSGKALLREEGLERTDNNMEMTSWPVIQAINQKNYYTDYLKRDEQILAFRSQREEDRNKMIKQARDRDRALAQGHIVEPEGDVDMEDGDEEAEDEASSGAKTIVIHLGSQNLRVGLANDALPKTVPMVIARRAQRSESEENDGEPAPKRAKLSNGLPPPEPEKRFGEDFAKKFSGMSQDLKVRMRMNKRKVLPQSRDMVTSYNRRNTYDTITEHNDTMRIEWTDTSNSPEYITGKAALRIPDKSTPRYKLYWPIRYGWLNEQDYESKRFLYDDIRIILEEAIRTQLELNLKTREEWAQYSVVIVTPDYYERTYVTGLLDMAITEFGFGRVCFFQESLACSFGAGFTTCCVVDIGAQKTAISCVEDGMILDNSRVNLKYGGRDITEMFVKMIIYNHFPYSELNLNRRYDFQLAEELKAKYCTMTEADISVQLYDFHLRAPNQDTRKYTFKIYDEVILAPMGLFRPQVLEDNGKLNGRHKLLDRSYDIYDGKSNDPTSTAQAEILTSIAPPEVLNSTNKSFGLPTNGHTNGLLPNGSATKDESFNDSRRPSFSNIKEIDATPQPSAASSPVRQSNLDGTPAPDDVIMDGAEGVPNGYIGQQNLPPPLPRPEEEEPLPLERRDDILPVYPLPAAIVTSITHAARGSSQKTSDLLSGIMLTGGTSVIPGLASHLEDALKGILPGYSKDILIGRPPRELDPQVVAWKGGAVFGRMSRTNDSWINAFLYERLGERVLAHKLMWAW</sequence>
<feature type="region of interest" description="Disordered" evidence="2">
    <location>
        <begin position="518"/>
        <end position="616"/>
    </location>
</feature>
<dbReference type="FunFam" id="3.30.420.40:FF:000232">
    <property type="entry name" value="Actin-related protein 8"/>
    <property type="match status" value="1"/>
</dbReference>
<evidence type="ECO:0000313" key="4">
    <source>
        <dbReference type="Proteomes" id="UP001172673"/>
    </source>
</evidence>
<evidence type="ECO:0000313" key="3">
    <source>
        <dbReference type="EMBL" id="KAJ9609868.1"/>
    </source>
</evidence>
<evidence type="ECO:0000256" key="2">
    <source>
        <dbReference type="SAM" id="MobiDB-lite"/>
    </source>
</evidence>
<accession>A0AA39CIA7</accession>
<dbReference type="InterPro" id="IPR043129">
    <property type="entry name" value="ATPase_NBD"/>
</dbReference>
<name>A0AA39CIA7_9EURO</name>
<keyword evidence="4" id="KW-1185">Reference proteome</keyword>
<feature type="compositionally biased region" description="Basic and acidic residues" evidence="2">
    <location>
        <begin position="541"/>
        <end position="551"/>
    </location>
</feature>
<dbReference type="Gene3D" id="3.30.420.40">
    <property type="match status" value="4"/>
</dbReference>
<dbReference type="SMART" id="SM00268">
    <property type="entry name" value="ACTIN"/>
    <property type="match status" value="1"/>
</dbReference>
<dbReference type="EMBL" id="JAPDRK010000008">
    <property type="protein sequence ID" value="KAJ9609868.1"/>
    <property type="molecule type" value="Genomic_DNA"/>
</dbReference>
<proteinExistence type="inferred from homology"/>
<dbReference type="Proteomes" id="UP001172673">
    <property type="component" value="Unassembled WGS sequence"/>
</dbReference>
<feature type="compositionally biased region" description="Acidic residues" evidence="2">
    <location>
        <begin position="83"/>
        <end position="100"/>
    </location>
</feature>